<reference evidence="1" key="1">
    <citation type="journal article" date="2022" name="Nat. Microbiol.">
        <title>Unique mobile elements and scalable gene flow at the prokaryote-eukaryote boundary revealed by circularized Asgard archaea genomes.</title>
        <authorList>
            <person name="Wu F."/>
            <person name="Speth D.R."/>
            <person name="Philosof A."/>
            <person name="Cremiere A."/>
            <person name="Narayanan A."/>
            <person name="Barco R.A."/>
            <person name="Connon S.A."/>
            <person name="Amend J.P."/>
            <person name="Antoshechkin I.A."/>
            <person name="Orphan V.J."/>
        </authorList>
    </citation>
    <scope>NUCLEOTIDE SEQUENCE</scope>
    <source>
        <strain evidence="1">PR6</strain>
    </source>
</reference>
<gene>
    <name evidence="1" type="ORF">K9W46_06970</name>
</gene>
<dbReference type="AlphaFoldDB" id="A0A9Y1BU46"/>
<sequence length="140" mass="15608">MSENSVTMAKMTKLVAEEPIELPEEFLEALKPDGKSHAVLILAPNTRIIRIIPTESPEVIKININIGKLSPDFLRKMGSIFIRLGIKTLYSTGLCFTQSACVYEGYIDSEELKEVSIDTIKDELERIEGVSSVEVEHLTV</sequence>
<evidence type="ECO:0000313" key="1">
    <source>
        <dbReference type="EMBL" id="UJG44915.1"/>
    </source>
</evidence>
<name>A0A9Y1BU46_9ARCH</name>
<protein>
    <submittedName>
        <fullName evidence="1">Uncharacterized protein</fullName>
    </submittedName>
</protein>
<dbReference type="Proteomes" id="UP001200513">
    <property type="component" value="Chromosome"/>
</dbReference>
<organism evidence="1">
    <name type="scientific">Candidatus Heimdallarchaeum endolithica</name>
    <dbReference type="NCBI Taxonomy" id="2876572"/>
    <lineage>
        <taxon>Archaea</taxon>
        <taxon>Promethearchaeati</taxon>
        <taxon>Candidatus Heimdallarchaeota</taxon>
        <taxon>Candidatus Heimdallarchaeia (ex Rinke et al. 2021) (nom. nud.)</taxon>
        <taxon>Candidatus Heimdallarchaeales</taxon>
        <taxon>Candidatus Heimdallarchaeaceae</taxon>
        <taxon>Candidatus Heimdallarchaeum</taxon>
    </lineage>
</organism>
<accession>A0A9Y1BU46</accession>
<proteinExistence type="predicted"/>
<dbReference type="EMBL" id="CP084167">
    <property type="protein sequence ID" value="UJG44915.1"/>
    <property type="molecule type" value="Genomic_DNA"/>
</dbReference>